<dbReference type="OrthoDB" id="5521887at2"/>
<proteinExistence type="predicted"/>
<dbReference type="PRINTS" id="PR00364">
    <property type="entry name" value="DISEASERSIST"/>
</dbReference>
<dbReference type="PANTHER" id="PTHR47691:SF3">
    <property type="entry name" value="HTH-TYPE TRANSCRIPTIONAL REGULATOR RV0890C-RELATED"/>
    <property type="match status" value="1"/>
</dbReference>
<feature type="repeat" description="TPR" evidence="1">
    <location>
        <begin position="534"/>
        <end position="567"/>
    </location>
</feature>
<protein>
    <submittedName>
        <fullName evidence="3">Helix-turn-helix domain-containing protein</fullName>
    </submittedName>
</protein>
<dbReference type="GO" id="GO:0043531">
    <property type="term" value="F:ADP binding"/>
    <property type="evidence" value="ECO:0007669"/>
    <property type="project" value="InterPro"/>
</dbReference>
<dbReference type="EMBL" id="WUTW01000005">
    <property type="protein sequence ID" value="MXQ66868.1"/>
    <property type="molecule type" value="Genomic_DNA"/>
</dbReference>
<dbReference type="InterPro" id="IPR011990">
    <property type="entry name" value="TPR-like_helical_dom_sf"/>
</dbReference>
<dbReference type="RefSeq" id="WP_161105056.1">
    <property type="nucleotide sequence ID" value="NZ_JBHLYI010000003.1"/>
</dbReference>
<dbReference type="InterPro" id="IPR010982">
    <property type="entry name" value="Lambda_DNA-bd_dom_sf"/>
</dbReference>
<dbReference type="CDD" id="cd00093">
    <property type="entry name" value="HTH_XRE"/>
    <property type="match status" value="1"/>
</dbReference>
<evidence type="ECO:0000259" key="2">
    <source>
        <dbReference type="PROSITE" id="PS50943"/>
    </source>
</evidence>
<dbReference type="Gene3D" id="1.25.40.10">
    <property type="entry name" value="Tetratricopeptide repeat domain"/>
    <property type="match status" value="2"/>
</dbReference>
<dbReference type="Gene3D" id="1.10.260.40">
    <property type="entry name" value="lambda repressor-like DNA-binding domains"/>
    <property type="match status" value="1"/>
</dbReference>
<feature type="domain" description="HTH cro/C1-type" evidence="2">
    <location>
        <begin position="12"/>
        <end position="49"/>
    </location>
</feature>
<evidence type="ECO:0000313" key="4">
    <source>
        <dbReference type="Proteomes" id="UP000431901"/>
    </source>
</evidence>
<dbReference type="SUPFAM" id="SSF48452">
    <property type="entry name" value="TPR-like"/>
    <property type="match status" value="1"/>
</dbReference>
<accession>A0A6I4WB26</accession>
<reference evidence="3 4" key="1">
    <citation type="submission" date="2019-12" db="EMBL/GenBank/DDBJ databases">
        <title>Nocardia macrotermitis sp. nov. and Nocardia aurantia sp. nov., isolated from the gut of the fungus growing-termite Macrotermes natalensis.</title>
        <authorList>
            <person name="Christine B."/>
            <person name="Rene B."/>
        </authorList>
    </citation>
    <scope>NUCLEOTIDE SEQUENCE [LARGE SCALE GENOMIC DNA]</scope>
    <source>
        <strain evidence="3 4">DSM 102126</strain>
    </source>
</reference>
<dbReference type="Proteomes" id="UP000431901">
    <property type="component" value="Unassembled WGS sequence"/>
</dbReference>
<dbReference type="SUPFAM" id="SSF52540">
    <property type="entry name" value="P-loop containing nucleoside triphosphate hydrolases"/>
    <property type="match status" value="1"/>
</dbReference>
<dbReference type="Gene3D" id="3.40.50.300">
    <property type="entry name" value="P-loop containing nucleotide triphosphate hydrolases"/>
    <property type="match status" value="1"/>
</dbReference>
<dbReference type="Pfam" id="PF13560">
    <property type="entry name" value="HTH_31"/>
    <property type="match status" value="1"/>
</dbReference>
<dbReference type="PROSITE" id="PS50005">
    <property type="entry name" value="TPR"/>
    <property type="match status" value="1"/>
</dbReference>
<dbReference type="SMART" id="SM00028">
    <property type="entry name" value="TPR"/>
    <property type="match status" value="4"/>
</dbReference>
<dbReference type="PANTHER" id="PTHR47691">
    <property type="entry name" value="REGULATOR-RELATED"/>
    <property type="match status" value="1"/>
</dbReference>
<dbReference type="PROSITE" id="PS50943">
    <property type="entry name" value="HTH_CROC1"/>
    <property type="match status" value="1"/>
</dbReference>
<evidence type="ECO:0000256" key="1">
    <source>
        <dbReference type="PROSITE-ProRule" id="PRU00339"/>
    </source>
</evidence>
<keyword evidence="1" id="KW-0802">TPR repeat</keyword>
<dbReference type="GO" id="GO:0003677">
    <property type="term" value="F:DNA binding"/>
    <property type="evidence" value="ECO:0007669"/>
    <property type="project" value="InterPro"/>
</dbReference>
<dbReference type="InterPro" id="IPR001387">
    <property type="entry name" value="Cro/C1-type_HTH"/>
</dbReference>
<gene>
    <name evidence="3" type="ORF">GQ466_22890</name>
</gene>
<dbReference type="InterPro" id="IPR002182">
    <property type="entry name" value="NB-ARC"/>
</dbReference>
<name>A0A6I4WB26_9ACTN</name>
<dbReference type="InterPro" id="IPR019734">
    <property type="entry name" value="TPR_rpt"/>
</dbReference>
<dbReference type="Pfam" id="PF13424">
    <property type="entry name" value="TPR_12"/>
    <property type="match status" value="1"/>
</dbReference>
<keyword evidence="4" id="KW-1185">Reference proteome</keyword>
<dbReference type="InterPro" id="IPR027417">
    <property type="entry name" value="P-loop_NTPase"/>
</dbReference>
<sequence>MAETSRELGRELRKAREEAGLSLSTFAERVRFSKGYLSKVERGQRDVTLGIARAYDRELDAGGALIALVAGRPSRRSKRNAVAMTVGLPPPSPRFVGRARELERIDAFVRGEHDTNACVLSGMAGAGKTALALRGAWNATELFPDGCILVEFGDHSPGVAEVSADDVLDALLRFFGIPARDIPAHRTARAGLYQSRIRRKRLLLVCDDVGTAGQITPLLPAGSGSKLLVTSRNRLNALDDATRLPVEVLPSAEAASLFRAIGGEHARTAADSVVGRVVARCGRLPLALRVAAARFQSSVTWSLDDFDERLADENARLSVLDDGERSVAAAFNLSCQALTGAALRLFGLLALHPARQVEIGSVAALAGTDLVRARRLVDQLSDAHLVTYASADRVTTHDLLRTFARNQVLPCMTEDDRRAATVRLLDHNLLLAAASDAHLDPHRYRTPLALPDPLGAARRFPDHASALAWLHREWPSLVKLCRLAAESGLHEHCWQLASMLRQYFFLTKQWEHWISTQLDAVSAARASGDRQKLAIAVSNLGTAHFDRGDLPVAVDYFQEALGLFRDAEDEHGITTATSHLAWTALYLGEHENALHDLRSVLVSYRRASNTRNAAIALRGIALAETELARYADAVRHAEMARAEFEALDLRLDVAMAVNCTAWAHFHAGNHAEARLRYEEAAALAEKCGSRYETARALTGLGNVHAATGNDAGAAERWAEADATCGPLDPVVVGEARVRAAT</sequence>
<dbReference type="Pfam" id="PF00931">
    <property type="entry name" value="NB-ARC"/>
    <property type="match status" value="1"/>
</dbReference>
<evidence type="ECO:0000313" key="3">
    <source>
        <dbReference type="EMBL" id="MXQ66868.1"/>
    </source>
</evidence>
<comment type="caution">
    <text evidence="3">The sequence shown here is derived from an EMBL/GenBank/DDBJ whole genome shotgun (WGS) entry which is preliminary data.</text>
</comment>
<dbReference type="SMART" id="SM00530">
    <property type="entry name" value="HTH_XRE"/>
    <property type="match status" value="1"/>
</dbReference>
<dbReference type="SUPFAM" id="SSF47413">
    <property type="entry name" value="lambda repressor-like DNA-binding domains"/>
    <property type="match status" value="1"/>
</dbReference>
<organism evidence="3 4">
    <name type="scientific">Actinomadura rayongensis</name>
    <dbReference type="NCBI Taxonomy" id="1429076"/>
    <lineage>
        <taxon>Bacteria</taxon>
        <taxon>Bacillati</taxon>
        <taxon>Actinomycetota</taxon>
        <taxon>Actinomycetes</taxon>
        <taxon>Streptosporangiales</taxon>
        <taxon>Thermomonosporaceae</taxon>
        <taxon>Actinomadura</taxon>
    </lineage>
</organism>
<dbReference type="AlphaFoldDB" id="A0A6I4WB26"/>